<evidence type="ECO:0000256" key="4">
    <source>
        <dbReference type="ARBA" id="ARBA00022723"/>
    </source>
</evidence>
<reference evidence="11" key="1">
    <citation type="journal article" date="2020" name="mSystems">
        <title>Genome- and Community-Level Interaction Insights into Carbon Utilization and Element Cycling Functions of Hydrothermarchaeota in Hydrothermal Sediment.</title>
        <authorList>
            <person name="Zhou Z."/>
            <person name="Liu Y."/>
            <person name="Xu W."/>
            <person name="Pan J."/>
            <person name="Luo Z.H."/>
            <person name="Li M."/>
        </authorList>
    </citation>
    <scope>NUCLEOTIDE SEQUENCE [LARGE SCALE GENOMIC DNA]</scope>
    <source>
        <strain evidence="11">SpSt-876</strain>
    </source>
</reference>
<keyword evidence="3 9" id="KW-0540">Nuclease</keyword>
<evidence type="ECO:0000256" key="2">
    <source>
        <dbReference type="ARBA" id="ARBA00009959"/>
    </source>
</evidence>
<feature type="binding site" evidence="9">
    <location>
        <position position="8"/>
    </location>
    <ligand>
        <name>Mg(2+)</name>
        <dbReference type="ChEBI" id="CHEBI:18420"/>
        <note>catalytic</note>
    </ligand>
</feature>
<dbReference type="GO" id="GO:0043571">
    <property type="term" value="P:maintenance of CRISPR repeat elements"/>
    <property type="evidence" value="ECO:0007669"/>
    <property type="project" value="UniProtKB-UniRule"/>
</dbReference>
<dbReference type="CDD" id="cd09725">
    <property type="entry name" value="Cas2_I_II_III"/>
    <property type="match status" value="1"/>
</dbReference>
<dbReference type="AlphaFoldDB" id="A0A7C6E9J1"/>
<dbReference type="InterPro" id="IPR021127">
    <property type="entry name" value="CRISPR_associated_Cas2"/>
</dbReference>
<protein>
    <recommendedName>
        <fullName evidence="9">CRISPR-associated endoribonuclease Cas2</fullName>
        <ecNumber evidence="9">3.1.-.-</ecNumber>
    </recommendedName>
</protein>
<comment type="caution">
    <text evidence="11">The sequence shown here is derived from an EMBL/GenBank/DDBJ whole genome shotgun (WGS) entry which is preliminary data.</text>
</comment>
<dbReference type="Pfam" id="PF09827">
    <property type="entry name" value="CRISPR_Cas2"/>
    <property type="match status" value="1"/>
</dbReference>
<gene>
    <name evidence="9 11" type="primary">cas2</name>
    <name evidence="11" type="ORF">ENW73_01530</name>
</gene>
<dbReference type="SUPFAM" id="SSF143430">
    <property type="entry name" value="TTP0101/SSO1404-like"/>
    <property type="match status" value="1"/>
</dbReference>
<keyword evidence="5 9" id="KW-0255">Endonuclease</keyword>
<dbReference type="PIRSF" id="PIRSF032582">
    <property type="entry name" value="Cas2"/>
    <property type="match status" value="1"/>
</dbReference>
<evidence type="ECO:0000256" key="3">
    <source>
        <dbReference type="ARBA" id="ARBA00022722"/>
    </source>
</evidence>
<organism evidence="11">
    <name type="scientific">candidate division WOR-3 bacterium</name>
    <dbReference type="NCBI Taxonomy" id="2052148"/>
    <lineage>
        <taxon>Bacteria</taxon>
        <taxon>Bacteria division WOR-3</taxon>
    </lineage>
</organism>
<comment type="cofactor">
    <cofactor evidence="1 9">
        <name>Mg(2+)</name>
        <dbReference type="ChEBI" id="CHEBI:18420"/>
    </cofactor>
</comment>
<accession>A0A7C6E9J1</accession>
<evidence type="ECO:0000256" key="5">
    <source>
        <dbReference type="ARBA" id="ARBA00022759"/>
    </source>
</evidence>
<dbReference type="EMBL" id="DTLI01000033">
    <property type="protein sequence ID" value="HHS51534.1"/>
    <property type="molecule type" value="Genomic_DNA"/>
</dbReference>
<evidence type="ECO:0000256" key="8">
    <source>
        <dbReference type="ARBA" id="ARBA00023118"/>
    </source>
</evidence>
<dbReference type="PANTHER" id="PTHR34405:SF3">
    <property type="entry name" value="CRISPR-ASSOCIATED ENDORIBONUCLEASE CAS2 3"/>
    <property type="match status" value="1"/>
</dbReference>
<keyword evidence="4 9" id="KW-0479">Metal-binding</keyword>
<dbReference type="GO" id="GO:0051607">
    <property type="term" value="P:defense response to virus"/>
    <property type="evidence" value="ECO:0007669"/>
    <property type="project" value="UniProtKB-UniRule"/>
</dbReference>
<dbReference type="EC" id="3.1.-.-" evidence="9"/>
<evidence type="ECO:0000313" key="11">
    <source>
        <dbReference type="EMBL" id="HHS51534.1"/>
    </source>
</evidence>
<dbReference type="NCBIfam" id="TIGR01573">
    <property type="entry name" value="cas2"/>
    <property type="match status" value="1"/>
</dbReference>
<keyword evidence="7 9" id="KW-0460">Magnesium</keyword>
<evidence type="ECO:0000256" key="10">
    <source>
        <dbReference type="PIRNR" id="PIRNR032582"/>
    </source>
</evidence>
<dbReference type="InterPro" id="IPR019199">
    <property type="entry name" value="Virulence_VapD/CRISPR_Cas2"/>
</dbReference>
<evidence type="ECO:0000256" key="9">
    <source>
        <dbReference type="HAMAP-Rule" id="MF_01471"/>
    </source>
</evidence>
<comment type="subunit">
    <text evidence="9">Homodimer, forms a heterotetramer with a Cas1 homodimer.</text>
</comment>
<keyword evidence="6 9" id="KW-0378">Hydrolase</keyword>
<evidence type="ECO:0000256" key="1">
    <source>
        <dbReference type="ARBA" id="ARBA00001946"/>
    </source>
</evidence>
<evidence type="ECO:0000256" key="6">
    <source>
        <dbReference type="ARBA" id="ARBA00022801"/>
    </source>
</evidence>
<proteinExistence type="inferred from homology"/>
<name>A0A7C6E9J1_UNCW3</name>
<comment type="function">
    <text evidence="9">CRISPR (clustered regularly interspaced short palindromic repeat), is an adaptive immune system that provides protection against mobile genetic elements (viruses, transposable elements and conjugative plasmids). CRISPR clusters contain sequences complementary to antecedent mobile elements and target invading nucleic acids. CRISPR clusters are transcribed and processed into CRISPR RNA (crRNA). Functions as a ssRNA-specific endoribonuclease. Involved in the integration of spacer DNA into the CRISPR cassette.</text>
</comment>
<sequence>MFIAIAYDIKNTKRRNRVLNTLKNYGTWVQYSVFECNLVSEQLDRLRLRLLSLIKPSEDTIRFYYLCEECKRKLIILGKGTVTEDEEVYIV</sequence>
<dbReference type="Gene3D" id="3.30.70.240">
    <property type="match status" value="1"/>
</dbReference>
<dbReference type="GO" id="GO:0004521">
    <property type="term" value="F:RNA endonuclease activity"/>
    <property type="evidence" value="ECO:0007669"/>
    <property type="project" value="UniProtKB-UniRule"/>
</dbReference>
<dbReference type="GO" id="GO:0016787">
    <property type="term" value="F:hydrolase activity"/>
    <property type="evidence" value="ECO:0007669"/>
    <property type="project" value="UniProtKB-KW"/>
</dbReference>
<dbReference type="HAMAP" id="MF_01471">
    <property type="entry name" value="Cas2"/>
    <property type="match status" value="1"/>
</dbReference>
<evidence type="ECO:0000256" key="7">
    <source>
        <dbReference type="ARBA" id="ARBA00022842"/>
    </source>
</evidence>
<keyword evidence="8 9" id="KW-0051">Antiviral defense</keyword>
<comment type="similarity">
    <text evidence="2 9 10">Belongs to the CRISPR-associated endoribonuclease Cas2 protein family.</text>
</comment>
<dbReference type="GO" id="GO:0046872">
    <property type="term" value="F:metal ion binding"/>
    <property type="evidence" value="ECO:0007669"/>
    <property type="project" value="UniProtKB-UniRule"/>
</dbReference>
<dbReference type="PANTHER" id="PTHR34405">
    <property type="entry name" value="CRISPR-ASSOCIATED ENDORIBONUCLEASE CAS2"/>
    <property type="match status" value="1"/>
</dbReference>